<dbReference type="InterPro" id="IPR000719">
    <property type="entry name" value="Prot_kinase_dom"/>
</dbReference>
<dbReference type="Gene3D" id="1.10.510.10">
    <property type="entry name" value="Transferase(Phosphotransferase) domain 1"/>
    <property type="match status" value="1"/>
</dbReference>
<keyword evidence="2 5" id="KW-0547">Nucleotide-binding</keyword>
<dbReference type="PANTHER" id="PTHR48016:SF4">
    <property type="entry name" value="PROTEIN KINASE DOMAIN-CONTAINING PROTEIN"/>
    <property type="match status" value="1"/>
</dbReference>
<dbReference type="SUPFAM" id="SSF56112">
    <property type="entry name" value="Protein kinase-like (PK-like)"/>
    <property type="match status" value="1"/>
</dbReference>
<dbReference type="SMART" id="SM00220">
    <property type="entry name" value="S_TKc"/>
    <property type="match status" value="1"/>
</dbReference>
<keyword evidence="3" id="KW-0418">Kinase</keyword>
<proteinExistence type="predicted"/>
<feature type="compositionally biased region" description="Basic residues" evidence="6">
    <location>
        <begin position="482"/>
        <end position="498"/>
    </location>
</feature>
<dbReference type="InterPro" id="IPR000225">
    <property type="entry name" value="Armadillo"/>
</dbReference>
<protein>
    <submittedName>
        <fullName evidence="8">Mtk1/mekk4</fullName>
    </submittedName>
</protein>
<evidence type="ECO:0000313" key="9">
    <source>
        <dbReference type="Proteomes" id="UP001146793"/>
    </source>
</evidence>
<feature type="region of interest" description="Disordered" evidence="6">
    <location>
        <begin position="1"/>
        <end position="34"/>
    </location>
</feature>
<dbReference type="PANTHER" id="PTHR48016">
    <property type="entry name" value="MAP KINASE KINASE KINASE SSK2-RELATED-RELATED"/>
    <property type="match status" value="1"/>
</dbReference>
<feature type="domain" description="Protein kinase" evidence="7">
    <location>
        <begin position="42"/>
        <end position="293"/>
    </location>
</feature>
<evidence type="ECO:0000256" key="6">
    <source>
        <dbReference type="SAM" id="MobiDB-lite"/>
    </source>
</evidence>
<dbReference type="GO" id="GO:0004709">
    <property type="term" value="F:MAP kinase kinase kinase activity"/>
    <property type="evidence" value="ECO:0007669"/>
    <property type="project" value="TreeGrafter"/>
</dbReference>
<feature type="region of interest" description="Disordered" evidence="6">
    <location>
        <begin position="300"/>
        <end position="326"/>
    </location>
</feature>
<dbReference type="SUPFAM" id="SSF48371">
    <property type="entry name" value="ARM repeat"/>
    <property type="match status" value="1"/>
</dbReference>
<dbReference type="PROSITE" id="PS00107">
    <property type="entry name" value="PROTEIN_KINASE_ATP"/>
    <property type="match status" value="1"/>
</dbReference>
<evidence type="ECO:0000256" key="1">
    <source>
        <dbReference type="ARBA" id="ARBA00022679"/>
    </source>
</evidence>
<feature type="compositionally biased region" description="Basic residues" evidence="6">
    <location>
        <begin position="618"/>
        <end position="628"/>
    </location>
</feature>
<keyword evidence="1" id="KW-0808">Transferase</keyword>
<dbReference type="Gene3D" id="1.25.10.10">
    <property type="entry name" value="Leucine-rich Repeat Variant"/>
    <property type="match status" value="1"/>
</dbReference>
<sequence length="1323" mass="152632">MFQEEQKRLSHKKHKKKKKQKKQKKLNPFASQSETGQQIGEYQLIELIGEGSFGKVYKAMSVETGEFVAVKSIPLSRIPQTELNSTVMEIDLLKKLDNEYIVKYIGSHQTKTNLYIILEWIENGSLREVLKGIKTVKESLVAKYTFQTLNGLNYLHEQGVVHRDIKGANLLTTKQGRIKLTDFGVSTRLDEVENNSSALGTPYWMAPEVIEMLPPSTSCDIWSVGCTVIELLTGKPPYTELSPVQALYKIVQEDGPTLPGGISMNLRSFLLECFQKDPNLRISAQGLLKHPWMRNAEKAWQKEIQKKQQPQNENGEIQNNKTKETLTKNQKDNLDNHLNNNTDSDLIENKNLNDLEEIGSIKIEKCKSVENKETLPFKKENQEDFKKENLYFTQNEKLYKDFQDEFSDDFNDLLDNGTYDFATSLSKKRSLRYLTQGKDLTSEIMLPFQNYNLKKFEEKESDESDWDDLFNMNKNLKNNNNQKKKKTKKKRKKKKKKEKEKEKEKEKQTTKQDNKSNSNKDYKKTIGKVKEKEKEKDNGQDESDESDDNIGSDENLDFDENIDSDGNGYSDDGDNGDEDDDDDDDDDSELSKNEFDFEFQDSFDFAEKLQQKLEQQKNKNKTSRHKLRNLTNIKDDDQDNSNDSNYDDYYDDEIDENFEFSFFGESDEENLGEVSLVKMEERKISQKLTSTIIELIESLKPEENEQNILNICENLCSIFKRNPETKNELIKYHGVIPIMEMLEVENAKVLHAVLKVVNQIIESNKIVQENLCLVGGVPLIMKFASSKYSNEIREEASKFIYQICHTSPITLQMFIACRGLPVLVDLLKVDYETQRIIILRTLKNINSVFQLQSQTPKNDFCRLFAKAGLLKPLVEVLGKVREASEKAEEGMDTILLNISKLLFTFSQADRLVKIYLTKKKIISKILQIIPKLKGNVLVWALKTIKNISYNPETLENLHKADTIQILTNVLINSKKTLNKDSKLLTDIQNQILTAIFNLCRINHERQQQTAKSGIIPHLQQIIRDNSPLKQLALPIICDFGKTSTETRNELAKYDGINFYIELLSLKYWRVPALDALATWLLDSKDEVAPILFETKNIHTLAKLFSVTNPNLLNHLLVPYLKIVNFSETINKKLTANGLVLQIKKALNHKNADVRISLLKILNSLTKQSEPKMITQDFSLKDLQDILERDKAIIVTDMVNRIIKQVYQKNNSEKKDEKTSLENKNNGKINVPKDKKKDDKTVIVEKKDIDVKNVVVEKKSFDGKKSIDGKNKNNKNEIGIKNVNEDIQFKNNLNFKKNDQKSKNQKNFKIEKNIKNFDKKNKIK</sequence>
<evidence type="ECO:0000256" key="2">
    <source>
        <dbReference type="ARBA" id="ARBA00022741"/>
    </source>
</evidence>
<feature type="binding site" evidence="5">
    <location>
        <position position="71"/>
    </location>
    <ligand>
        <name>ATP</name>
        <dbReference type="ChEBI" id="CHEBI:30616"/>
    </ligand>
</feature>
<dbReference type="EMBL" id="JANTQA010000051">
    <property type="protein sequence ID" value="KAJ3429904.1"/>
    <property type="molecule type" value="Genomic_DNA"/>
</dbReference>
<feature type="compositionally biased region" description="Basic and acidic residues" evidence="6">
    <location>
        <begin position="1295"/>
        <end position="1323"/>
    </location>
</feature>
<dbReference type="InterPro" id="IPR011009">
    <property type="entry name" value="Kinase-like_dom_sf"/>
</dbReference>
<name>A0AAV7YME0_9EUKA</name>
<feature type="compositionally biased region" description="Acidic residues" evidence="6">
    <location>
        <begin position="636"/>
        <end position="647"/>
    </location>
</feature>
<feature type="region of interest" description="Disordered" evidence="6">
    <location>
        <begin position="1211"/>
        <end position="1235"/>
    </location>
</feature>
<feature type="region of interest" description="Disordered" evidence="6">
    <location>
        <begin position="467"/>
        <end position="596"/>
    </location>
</feature>
<dbReference type="InterPro" id="IPR008271">
    <property type="entry name" value="Ser/Thr_kinase_AS"/>
</dbReference>
<organism evidence="8 9">
    <name type="scientific">Anaeramoeba flamelloides</name>
    <dbReference type="NCBI Taxonomy" id="1746091"/>
    <lineage>
        <taxon>Eukaryota</taxon>
        <taxon>Metamonada</taxon>
        <taxon>Anaeramoebidae</taxon>
        <taxon>Anaeramoeba</taxon>
    </lineage>
</organism>
<dbReference type="InterPro" id="IPR017441">
    <property type="entry name" value="Protein_kinase_ATP_BS"/>
</dbReference>
<feature type="compositionally biased region" description="Basic and acidic residues" evidence="6">
    <location>
        <begin position="499"/>
        <end position="539"/>
    </location>
</feature>
<feature type="compositionally biased region" description="Acidic residues" evidence="6">
    <location>
        <begin position="571"/>
        <end position="588"/>
    </location>
</feature>
<feature type="compositionally biased region" description="Polar residues" evidence="6">
    <location>
        <begin position="307"/>
        <end position="320"/>
    </location>
</feature>
<accession>A0AAV7YME0</accession>
<evidence type="ECO:0000256" key="5">
    <source>
        <dbReference type="PROSITE-ProRule" id="PRU10141"/>
    </source>
</evidence>
<feature type="compositionally biased region" description="Basic and acidic residues" evidence="6">
    <location>
        <begin position="1211"/>
        <end position="1220"/>
    </location>
</feature>
<keyword evidence="4 5" id="KW-0067">ATP-binding</keyword>
<dbReference type="SMART" id="SM00185">
    <property type="entry name" value="ARM"/>
    <property type="match status" value="4"/>
</dbReference>
<feature type="compositionally biased region" description="Basic residues" evidence="6">
    <location>
        <begin position="9"/>
        <end position="25"/>
    </location>
</feature>
<feature type="compositionally biased region" description="Acidic residues" evidence="6">
    <location>
        <begin position="540"/>
        <end position="563"/>
    </location>
</feature>
<evidence type="ECO:0000313" key="8">
    <source>
        <dbReference type="EMBL" id="KAJ3429904.1"/>
    </source>
</evidence>
<dbReference type="Proteomes" id="UP001146793">
    <property type="component" value="Unassembled WGS sequence"/>
</dbReference>
<dbReference type="InterPro" id="IPR016024">
    <property type="entry name" value="ARM-type_fold"/>
</dbReference>
<gene>
    <name evidence="8" type="ORF">M0812_22904</name>
</gene>
<dbReference type="Pfam" id="PF00069">
    <property type="entry name" value="Pkinase"/>
    <property type="match status" value="1"/>
</dbReference>
<dbReference type="GO" id="GO:0005524">
    <property type="term" value="F:ATP binding"/>
    <property type="evidence" value="ECO:0007669"/>
    <property type="project" value="UniProtKB-UniRule"/>
</dbReference>
<dbReference type="CDD" id="cd06627">
    <property type="entry name" value="STKc_Cdc7_like"/>
    <property type="match status" value="1"/>
</dbReference>
<evidence type="ECO:0000256" key="3">
    <source>
        <dbReference type="ARBA" id="ARBA00022777"/>
    </source>
</evidence>
<dbReference type="InterPro" id="IPR011989">
    <property type="entry name" value="ARM-like"/>
</dbReference>
<dbReference type="PROSITE" id="PS00108">
    <property type="entry name" value="PROTEIN_KINASE_ST"/>
    <property type="match status" value="1"/>
</dbReference>
<evidence type="ECO:0000256" key="4">
    <source>
        <dbReference type="ARBA" id="ARBA00022840"/>
    </source>
</evidence>
<comment type="caution">
    <text evidence="8">The sequence shown here is derived from an EMBL/GenBank/DDBJ whole genome shotgun (WGS) entry which is preliminary data.</text>
</comment>
<dbReference type="PROSITE" id="PS50011">
    <property type="entry name" value="PROTEIN_KINASE_DOM"/>
    <property type="match status" value="1"/>
</dbReference>
<feature type="region of interest" description="Disordered" evidence="6">
    <location>
        <begin position="613"/>
        <end position="647"/>
    </location>
</feature>
<dbReference type="InterPro" id="IPR050538">
    <property type="entry name" value="MAP_kinase_kinase_kinase"/>
</dbReference>
<dbReference type="GO" id="GO:0005737">
    <property type="term" value="C:cytoplasm"/>
    <property type="evidence" value="ECO:0007669"/>
    <property type="project" value="TreeGrafter"/>
</dbReference>
<feature type="region of interest" description="Disordered" evidence="6">
    <location>
        <begin position="1290"/>
        <end position="1323"/>
    </location>
</feature>
<reference evidence="8" key="1">
    <citation type="submission" date="2022-08" db="EMBL/GenBank/DDBJ databases">
        <title>Novel sulphate-reducing endosymbionts in the free-living metamonad Anaeramoeba.</title>
        <authorList>
            <person name="Jerlstrom-Hultqvist J."/>
            <person name="Cepicka I."/>
            <person name="Gallot-Lavallee L."/>
            <person name="Salas-Leiva D."/>
            <person name="Curtis B.A."/>
            <person name="Zahonova K."/>
            <person name="Pipaliya S."/>
            <person name="Dacks J."/>
            <person name="Roger A.J."/>
        </authorList>
    </citation>
    <scope>NUCLEOTIDE SEQUENCE</scope>
    <source>
        <strain evidence="8">Busselton2</strain>
    </source>
</reference>
<evidence type="ECO:0000259" key="7">
    <source>
        <dbReference type="PROSITE" id="PS50011"/>
    </source>
</evidence>